<dbReference type="InterPro" id="IPR011009">
    <property type="entry name" value="Kinase-like_dom_sf"/>
</dbReference>
<dbReference type="PANTHER" id="PTHR22603:SF66">
    <property type="entry name" value="ETHANOLAMINE KINASE"/>
    <property type="match status" value="1"/>
</dbReference>
<keyword evidence="2" id="KW-1185">Reference proteome</keyword>
<protein>
    <recommendedName>
        <fullName evidence="3">Choline kinase</fullName>
    </recommendedName>
</protein>
<dbReference type="Pfam" id="PF01633">
    <property type="entry name" value="Choline_kinase"/>
    <property type="match status" value="1"/>
</dbReference>
<dbReference type="Gene3D" id="3.90.1200.10">
    <property type="match status" value="1"/>
</dbReference>
<dbReference type="SUPFAM" id="SSF56112">
    <property type="entry name" value="Protein kinase-like (PK-like)"/>
    <property type="match status" value="1"/>
</dbReference>
<organism evidence="1 2">
    <name type="scientific">Ureaplasma ceti</name>
    <dbReference type="NCBI Taxonomy" id="3119530"/>
    <lineage>
        <taxon>Bacteria</taxon>
        <taxon>Bacillati</taxon>
        <taxon>Mycoplasmatota</taxon>
        <taxon>Mycoplasmoidales</taxon>
        <taxon>Mycoplasmoidaceae</taxon>
        <taxon>Ureaplasma</taxon>
    </lineage>
</organism>
<evidence type="ECO:0000313" key="2">
    <source>
        <dbReference type="Proteomes" id="UP001449582"/>
    </source>
</evidence>
<accession>A0ABP9U4Z0</accession>
<dbReference type="Proteomes" id="UP001449582">
    <property type="component" value="Unassembled WGS sequence"/>
</dbReference>
<dbReference type="PANTHER" id="PTHR22603">
    <property type="entry name" value="CHOLINE/ETHANOALAMINE KINASE"/>
    <property type="match status" value="1"/>
</dbReference>
<sequence length="277" mass="33179">MNHPLTAEAIKLFQENASQYRNEAILSIEPIHCGYTNQSFLLTTEYHKFQIRLGQNNSIVSRQNEATILKIIQDQYFLYYDVNNGNAVKHWIEGEPLLDYYNTHNHNLDENIIDELLTKIQNLHQIQDANLNKVIPHDYFVFFNNNHDLSIKHKNKYVELVNKWVHSKPWTLSHNDLNLQNILINPNQELIFIDYEWGRINHPYWDIANFIRESQLELTVVQMIADKMHINYQELLEFMYICTNFAYQWTFSTSYSEAIQKYREKTLKLLESYFQLL</sequence>
<gene>
    <name evidence="1" type="ORF">UREOM_1370</name>
</gene>
<comment type="caution">
    <text evidence="1">The sequence shown here is derived from an EMBL/GenBank/DDBJ whole genome shotgun (WGS) entry which is preliminary data.</text>
</comment>
<name>A0ABP9U4Z0_9BACT</name>
<evidence type="ECO:0008006" key="3">
    <source>
        <dbReference type="Google" id="ProtNLM"/>
    </source>
</evidence>
<dbReference type="Gene3D" id="3.30.200.20">
    <property type="entry name" value="Phosphorylase Kinase, domain 1"/>
    <property type="match status" value="1"/>
</dbReference>
<dbReference type="RefSeq" id="WP_353289592.1">
    <property type="nucleotide sequence ID" value="NZ_BAABQM010000001.1"/>
</dbReference>
<reference evidence="1" key="1">
    <citation type="submission" date="2024-02" db="EMBL/GenBank/DDBJ databases">
        <title>Draft genome sequence of new strains in genus Ureaplasma.</title>
        <authorList>
            <person name="Nakajima Y."/>
            <person name="Segawa T."/>
        </authorList>
    </citation>
    <scope>NUCLEOTIDE SEQUENCE [LARGE SCALE GENOMIC DNA]</scope>
    <source>
        <strain evidence="1">OM1</strain>
    </source>
</reference>
<proteinExistence type="predicted"/>
<dbReference type="EMBL" id="BAABQM010000001">
    <property type="protein sequence ID" value="GAA5414426.1"/>
    <property type="molecule type" value="Genomic_DNA"/>
</dbReference>
<evidence type="ECO:0000313" key="1">
    <source>
        <dbReference type="EMBL" id="GAA5414426.1"/>
    </source>
</evidence>